<dbReference type="InterPro" id="IPR036388">
    <property type="entry name" value="WH-like_DNA-bd_sf"/>
</dbReference>
<keyword evidence="3" id="KW-0804">Transcription</keyword>
<dbReference type="InterPro" id="IPR008920">
    <property type="entry name" value="TF_FadR/GntR_C"/>
</dbReference>
<accession>A0ABR7R2K6</accession>
<gene>
    <name evidence="5" type="ORF">IBL25_02945</name>
</gene>
<dbReference type="Proteomes" id="UP000603940">
    <property type="component" value="Unassembled WGS sequence"/>
</dbReference>
<dbReference type="EMBL" id="JACTUZ010000005">
    <property type="protein sequence ID" value="MBC9175903.1"/>
    <property type="molecule type" value="Genomic_DNA"/>
</dbReference>
<dbReference type="SUPFAM" id="SSF46785">
    <property type="entry name" value="Winged helix' DNA-binding domain"/>
    <property type="match status" value="1"/>
</dbReference>
<keyword evidence="6" id="KW-1185">Reference proteome</keyword>
<evidence type="ECO:0000256" key="2">
    <source>
        <dbReference type="ARBA" id="ARBA00023125"/>
    </source>
</evidence>
<comment type="caution">
    <text evidence="5">The sequence shown here is derived from an EMBL/GenBank/DDBJ whole genome shotgun (WGS) entry which is preliminary data.</text>
</comment>
<dbReference type="RefSeq" id="WP_187777063.1">
    <property type="nucleotide sequence ID" value="NZ_JACTUZ010000005.1"/>
</dbReference>
<evidence type="ECO:0000256" key="1">
    <source>
        <dbReference type="ARBA" id="ARBA00023015"/>
    </source>
</evidence>
<dbReference type="InterPro" id="IPR036390">
    <property type="entry name" value="WH_DNA-bd_sf"/>
</dbReference>
<dbReference type="SMART" id="SM00895">
    <property type="entry name" value="FCD"/>
    <property type="match status" value="1"/>
</dbReference>
<organism evidence="5 6">
    <name type="scientific">Pseudoroseomonas ludipueritiae</name>
    <dbReference type="NCBI Taxonomy" id="198093"/>
    <lineage>
        <taxon>Bacteria</taxon>
        <taxon>Pseudomonadati</taxon>
        <taxon>Pseudomonadota</taxon>
        <taxon>Alphaproteobacteria</taxon>
        <taxon>Acetobacterales</taxon>
        <taxon>Acetobacteraceae</taxon>
        <taxon>Pseudoroseomonas</taxon>
    </lineage>
</organism>
<keyword evidence="2" id="KW-0238">DNA-binding</keyword>
<evidence type="ECO:0000256" key="3">
    <source>
        <dbReference type="ARBA" id="ARBA00023163"/>
    </source>
</evidence>
<keyword evidence="1" id="KW-0805">Transcription regulation</keyword>
<dbReference type="InterPro" id="IPR000485">
    <property type="entry name" value="AsnC-type_HTH_dom"/>
</dbReference>
<dbReference type="PROSITE" id="PS50949">
    <property type="entry name" value="HTH_GNTR"/>
    <property type="match status" value="1"/>
</dbReference>
<reference evidence="5 6" key="1">
    <citation type="journal article" date="2009" name="Int. J. Syst. Evol. Microbiol.">
        <title>Transfer of Teichococcus ludipueritiae and Muricoccus roseus to the genus Roseomonas, as Roseomonas ludipueritiae comb. nov. and Roseomonas rosea comb. nov., respectively, and emended description of the genus Roseomonas.</title>
        <authorList>
            <person name="Sanchez-Porro C."/>
            <person name="Gallego V."/>
            <person name="Busse H.J."/>
            <person name="Kampfer P."/>
            <person name="Ventosa A."/>
        </authorList>
    </citation>
    <scope>NUCLEOTIDE SEQUENCE [LARGE SCALE GENOMIC DNA]</scope>
    <source>
        <strain evidence="5 6">DSM 14915</strain>
    </source>
</reference>
<protein>
    <submittedName>
        <fullName evidence="5">GntR family transcriptional regulator</fullName>
    </submittedName>
</protein>
<dbReference type="Pfam" id="PF07729">
    <property type="entry name" value="FCD"/>
    <property type="match status" value="1"/>
</dbReference>
<dbReference type="PRINTS" id="PR00035">
    <property type="entry name" value="HTHGNTR"/>
</dbReference>
<dbReference type="InterPro" id="IPR000524">
    <property type="entry name" value="Tscrpt_reg_HTH_GntR"/>
</dbReference>
<feature type="domain" description="HTH gntR-type" evidence="4">
    <location>
        <begin position="7"/>
        <end position="74"/>
    </location>
</feature>
<dbReference type="Gene3D" id="1.10.10.10">
    <property type="entry name" value="Winged helix-like DNA-binding domain superfamily/Winged helix DNA-binding domain"/>
    <property type="match status" value="1"/>
</dbReference>
<dbReference type="Gene3D" id="1.20.120.530">
    <property type="entry name" value="GntR ligand-binding domain-like"/>
    <property type="match status" value="1"/>
</dbReference>
<dbReference type="PANTHER" id="PTHR43537:SF45">
    <property type="entry name" value="GNTR FAMILY REGULATORY PROTEIN"/>
    <property type="match status" value="1"/>
</dbReference>
<evidence type="ECO:0000313" key="5">
    <source>
        <dbReference type="EMBL" id="MBC9175903.1"/>
    </source>
</evidence>
<dbReference type="PANTHER" id="PTHR43537">
    <property type="entry name" value="TRANSCRIPTIONAL REGULATOR, GNTR FAMILY"/>
    <property type="match status" value="1"/>
</dbReference>
<evidence type="ECO:0000313" key="6">
    <source>
        <dbReference type="Proteomes" id="UP000603940"/>
    </source>
</evidence>
<dbReference type="InterPro" id="IPR011711">
    <property type="entry name" value="GntR_C"/>
</dbReference>
<proteinExistence type="predicted"/>
<dbReference type="PRINTS" id="PR00033">
    <property type="entry name" value="HTHASNC"/>
</dbReference>
<dbReference type="CDD" id="cd07377">
    <property type="entry name" value="WHTH_GntR"/>
    <property type="match status" value="1"/>
</dbReference>
<name>A0ABR7R2K6_9PROT</name>
<dbReference type="SUPFAM" id="SSF48008">
    <property type="entry name" value="GntR ligand-binding domain-like"/>
    <property type="match status" value="1"/>
</dbReference>
<dbReference type="SMART" id="SM00345">
    <property type="entry name" value="HTH_GNTR"/>
    <property type="match status" value="1"/>
</dbReference>
<sequence>MAPDLIPRSADRVYEQVKAMACTYRLSPGERINEVEVARQLGVSRTPLREALNRLASEGFLVATQNKGYHLKPLAPADVLHLYEFRATIEVGSLSLACERASDAELRELEAFALESSDAPDEDAQALRLLSLDEQFHERLAMLSRNDEFIRAIRGINERVRFVRWIDMQNRRAGTQGEHLAIIRHLIARDGAAAGALMRRHISRRLDQITEVIRVGYGEIYTSNALAAHVLGEAAE</sequence>
<dbReference type="Pfam" id="PF00392">
    <property type="entry name" value="GntR"/>
    <property type="match status" value="1"/>
</dbReference>
<evidence type="ECO:0000259" key="4">
    <source>
        <dbReference type="PROSITE" id="PS50949"/>
    </source>
</evidence>